<evidence type="ECO:0000256" key="2">
    <source>
        <dbReference type="SAM" id="Phobius"/>
    </source>
</evidence>
<evidence type="ECO:0000313" key="3">
    <source>
        <dbReference type="EMBL" id="UUY05278.1"/>
    </source>
</evidence>
<feature type="transmembrane region" description="Helical" evidence="2">
    <location>
        <begin position="405"/>
        <end position="423"/>
    </location>
</feature>
<name>A0ABY5PKR6_9ACTN</name>
<gene>
    <name evidence="3" type="ORF">LRS13_07080</name>
</gene>
<dbReference type="EMBL" id="CP088295">
    <property type="protein sequence ID" value="UUY05278.1"/>
    <property type="molecule type" value="Genomic_DNA"/>
</dbReference>
<protein>
    <submittedName>
        <fullName evidence="3">Uncharacterized protein</fullName>
    </submittedName>
</protein>
<dbReference type="Proteomes" id="UP001058860">
    <property type="component" value="Chromosome"/>
</dbReference>
<sequence length="604" mass="63857">MTTLFAAADAPAAGAPEAQIAIATLFASVTTALLLWLVLAHIKGKTTLLARAGDATGRLLGMEPWAALPFAVGTLGLISGGFGVFWDISLHAGVGRDEGPLANPSHYFILYALYSLFAAGLLSVGLHQTAKHPSVRAIRLPGGMTAPVGGLLMLICGAFALTGFPLDDIWHRMFGQDVTLWGPTHLVMINGAILSVPVLAVLVLEAKRAVGQKPSDPARSLGEQIVRVTLPGALLFAIAFWATEFDWGIQQYRLVWQPLLMSLAGSLALICGRLWLGRGGALRVVAFYLVARGAMELAVMGLGQVAPAMPLFIVEALVIEALAWNRKLVREPLKFGVIAGPIVGAASFAGMYAYSQVAMPTPWTLAIVPEGLPTAILAGLAGGLLGALLGAAMRGTLPVRQTRRTAAWAAAGILVVLGANALWTSNPTDLRAAVTLTPVAGDAGERQAIVTARIPSEMAKNPEWLSATAWQGGGIVTRRMEEIAPGVYRSNGPVPLYGTWKTSIRMNSDRAMLNLPLHLPREPSIPTPRRHAPGAVLGDVPVRPRGHADRAQGLRARVAVDPRRAAHAAALRRVHHSARDGHRPGRRGRADGRGPARRRAGARP</sequence>
<proteinExistence type="predicted"/>
<reference evidence="4" key="1">
    <citation type="submission" date="2021-11" db="EMBL/GenBank/DDBJ databases">
        <title>Cultivation dependent microbiological survey of springs from the worlds oldest radium mine currently devoted to the extraction of radon-saturated water.</title>
        <authorList>
            <person name="Kapinusova G."/>
            <person name="Smrhova T."/>
            <person name="Strejcek M."/>
            <person name="Suman J."/>
            <person name="Jani K."/>
            <person name="Pajer P."/>
            <person name="Uhlik O."/>
        </authorList>
    </citation>
    <scope>NUCLEOTIDE SEQUENCE [LARGE SCALE GENOMIC DNA]</scope>
    <source>
        <strain evidence="4">J379</strain>
    </source>
</reference>
<evidence type="ECO:0000313" key="4">
    <source>
        <dbReference type="Proteomes" id="UP001058860"/>
    </source>
</evidence>
<feature type="transmembrane region" description="Helical" evidence="2">
    <location>
        <begin position="225"/>
        <end position="243"/>
    </location>
</feature>
<feature type="region of interest" description="Disordered" evidence="1">
    <location>
        <begin position="523"/>
        <end position="553"/>
    </location>
</feature>
<feature type="transmembrane region" description="Helical" evidence="2">
    <location>
        <begin position="255"/>
        <end position="276"/>
    </location>
</feature>
<feature type="transmembrane region" description="Helical" evidence="2">
    <location>
        <begin position="335"/>
        <end position="354"/>
    </location>
</feature>
<keyword evidence="2" id="KW-0812">Transmembrane</keyword>
<feature type="transmembrane region" description="Helical" evidence="2">
    <location>
        <begin position="146"/>
        <end position="166"/>
    </location>
</feature>
<feature type="transmembrane region" description="Helical" evidence="2">
    <location>
        <begin position="186"/>
        <end position="204"/>
    </location>
</feature>
<feature type="compositionally biased region" description="Basic and acidic residues" evidence="1">
    <location>
        <begin position="577"/>
        <end position="594"/>
    </location>
</feature>
<keyword evidence="2" id="KW-1133">Transmembrane helix</keyword>
<feature type="region of interest" description="Disordered" evidence="1">
    <location>
        <begin position="570"/>
        <end position="604"/>
    </location>
</feature>
<organism evidence="3 4">
    <name type="scientific">Svornostia abyssi</name>
    <dbReference type="NCBI Taxonomy" id="2898438"/>
    <lineage>
        <taxon>Bacteria</taxon>
        <taxon>Bacillati</taxon>
        <taxon>Actinomycetota</taxon>
        <taxon>Thermoleophilia</taxon>
        <taxon>Solirubrobacterales</taxon>
        <taxon>Baekduiaceae</taxon>
        <taxon>Svornostia</taxon>
    </lineage>
</organism>
<feature type="transmembrane region" description="Helical" evidence="2">
    <location>
        <begin position="106"/>
        <end position="126"/>
    </location>
</feature>
<feature type="transmembrane region" description="Helical" evidence="2">
    <location>
        <begin position="374"/>
        <end position="393"/>
    </location>
</feature>
<keyword evidence="4" id="KW-1185">Reference proteome</keyword>
<feature type="transmembrane region" description="Helical" evidence="2">
    <location>
        <begin position="65"/>
        <end position="86"/>
    </location>
</feature>
<accession>A0ABY5PKR6</accession>
<evidence type="ECO:0000256" key="1">
    <source>
        <dbReference type="SAM" id="MobiDB-lite"/>
    </source>
</evidence>
<feature type="transmembrane region" description="Helical" evidence="2">
    <location>
        <begin position="20"/>
        <end position="42"/>
    </location>
</feature>
<feature type="compositionally biased region" description="Basic residues" evidence="1">
    <location>
        <begin position="595"/>
        <end position="604"/>
    </location>
</feature>
<dbReference type="RefSeq" id="WP_353865737.1">
    <property type="nucleotide sequence ID" value="NZ_CP088295.1"/>
</dbReference>
<keyword evidence="2" id="KW-0472">Membrane</keyword>